<keyword evidence="4" id="KW-1185">Reference proteome</keyword>
<dbReference type="AlphaFoldDB" id="A0A9P1D680"/>
<name>A0A9P1D680_9DINO</name>
<organism evidence="2">
    <name type="scientific">Cladocopium goreaui</name>
    <dbReference type="NCBI Taxonomy" id="2562237"/>
    <lineage>
        <taxon>Eukaryota</taxon>
        <taxon>Sar</taxon>
        <taxon>Alveolata</taxon>
        <taxon>Dinophyceae</taxon>
        <taxon>Suessiales</taxon>
        <taxon>Symbiodiniaceae</taxon>
        <taxon>Cladocopium</taxon>
    </lineage>
</organism>
<reference evidence="3" key="2">
    <citation type="submission" date="2024-04" db="EMBL/GenBank/DDBJ databases">
        <authorList>
            <person name="Chen Y."/>
            <person name="Shah S."/>
            <person name="Dougan E. K."/>
            <person name="Thang M."/>
            <person name="Chan C."/>
        </authorList>
    </citation>
    <scope>NUCLEOTIDE SEQUENCE [LARGE SCALE GENOMIC DNA]</scope>
</reference>
<evidence type="ECO:0000313" key="2">
    <source>
        <dbReference type="EMBL" id="CAI4004010.1"/>
    </source>
</evidence>
<comment type="caution">
    <text evidence="2">The sequence shown here is derived from an EMBL/GenBank/DDBJ whole genome shotgun (WGS) entry which is preliminary data.</text>
</comment>
<gene>
    <name evidence="2" type="ORF">C1SCF055_LOCUS29828</name>
</gene>
<sequence length="157" mass="17820">MIAMDDPLAKGREWTGEESAPNRRLARVDALLQQALLGLSLAQDRSVKRRIRQRLQRKLSSFLSEKDFEDAMSRFRTMSEARSELYHGSEQTAPSYKEQLADVRDVRNAGSTHHAHNAHHAQTPKQGDVVFDVCYLHFDEKSLPGTPCVCLSTDRQV</sequence>
<evidence type="ECO:0000313" key="4">
    <source>
        <dbReference type="Proteomes" id="UP001152797"/>
    </source>
</evidence>
<proteinExistence type="predicted"/>
<dbReference type="Proteomes" id="UP001152797">
    <property type="component" value="Unassembled WGS sequence"/>
</dbReference>
<reference evidence="2" key="1">
    <citation type="submission" date="2022-10" db="EMBL/GenBank/DDBJ databases">
        <authorList>
            <person name="Chen Y."/>
            <person name="Dougan E. K."/>
            <person name="Chan C."/>
            <person name="Rhodes N."/>
            <person name="Thang M."/>
        </authorList>
    </citation>
    <scope>NUCLEOTIDE SEQUENCE</scope>
</reference>
<dbReference type="EMBL" id="CAMXCT010003347">
    <property type="protein sequence ID" value="CAI4004010.1"/>
    <property type="molecule type" value="Genomic_DNA"/>
</dbReference>
<evidence type="ECO:0000256" key="1">
    <source>
        <dbReference type="SAM" id="MobiDB-lite"/>
    </source>
</evidence>
<accession>A0A9P1D680</accession>
<protein>
    <submittedName>
        <fullName evidence="2">Uncharacterized protein</fullName>
    </submittedName>
</protein>
<dbReference type="EMBL" id="CAMXCT030003347">
    <property type="protein sequence ID" value="CAL4791322.1"/>
    <property type="molecule type" value="Genomic_DNA"/>
</dbReference>
<evidence type="ECO:0000313" key="3">
    <source>
        <dbReference type="EMBL" id="CAL1157385.1"/>
    </source>
</evidence>
<feature type="region of interest" description="Disordered" evidence="1">
    <location>
        <begin position="1"/>
        <end position="20"/>
    </location>
</feature>
<dbReference type="EMBL" id="CAMXCT020003347">
    <property type="protein sequence ID" value="CAL1157385.1"/>
    <property type="molecule type" value="Genomic_DNA"/>
</dbReference>